<dbReference type="Proteomes" id="UP001497512">
    <property type="component" value="Chromosome 2"/>
</dbReference>
<dbReference type="EMBL" id="OZ019894">
    <property type="protein sequence ID" value="CAK9216092.1"/>
    <property type="molecule type" value="Genomic_DNA"/>
</dbReference>
<keyword evidence="1" id="KW-0472">Membrane</keyword>
<proteinExistence type="predicted"/>
<dbReference type="PANTHER" id="PTHR33979">
    <property type="entry name" value="OS02G0221600 PROTEIN"/>
    <property type="match status" value="1"/>
</dbReference>
<protein>
    <recommendedName>
        <fullName evidence="4">Peptidase M50B-like protein</fullName>
    </recommendedName>
</protein>
<feature type="transmembrane region" description="Helical" evidence="1">
    <location>
        <begin position="12"/>
        <end position="32"/>
    </location>
</feature>
<evidence type="ECO:0008006" key="4">
    <source>
        <dbReference type="Google" id="ProtNLM"/>
    </source>
</evidence>
<dbReference type="PANTHER" id="PTHR33979:SF2">
    <property type="entry name" value="PEPTIDASE M50B-LIKE-DOMAIN-CONTAINING PROTEIN"/>
    <property type="match status" value="1"/>
</dbReference>
<feature type="transmembrane region" description="Helical" evidence="1">
    <location>
        <begin position="163"/>
        <end position="183"/>
    </location>
</feature>
<organism evidence="2 3">
    <name type="scientific">Sphagnum troendelagicum</name>
    <dbReference type="NCBI Taxonomy" id="128251"/>
    <lineage>
        <taxon>Eukaryota</taxon>
        <taxon>Viridiplantae</taxon>
        <taxon>Streptophyta</taxon>
        <taxon>Embryophyta</taxon>
        <taxon>Bryophyta</taxon>
        <taxon>Sphagnophytina</taxon>
        <taxon>Sphagnopsida</taxon>
        <taxon>Sphagnales</taxon>
        <taxon>Sphagnaceae</taxon>
        <taxon>Sphagnum</taxon>
    </lineage>
</organism>
<feature type="transmembrane region" description="Helical" evidence="1">
    <location>
        <begin position="109"/>
        <end position="128"/>
    </location>
</feature>
<accession>A0ABP0U9S8</accession>
<sequence length="236" mass="26123">MADWQLTSCCSHTQVAFIATIGAFIFVILALWRTPVLDPFKLITVFLHEASHATACKLTGGKVEGMEVKADEGGVTHTRGGYQWFILPAGYLGSAFWGMVLVVASTNDITLRIAAGLLIAALVVVLIIAKNWFLRFLCLGFITFLIIIWILQELTVLRHVNLLRYTILFMGVMNCLFSVYDIYDDLISRRVNSSDAEKFAEICPCPCNGVGWGVIWGFISFIFLLAAVYLGLVSLS</sequence>
<dbReference type="InterPro" id="IPR049500">
    <property type="entry name" value="Peptidase_M50B-like"/>
</dbReference>
<dbReference type="Pfam" id="PF13398">
    <property type="entry name" value="Peptidase_M50B"/>
    <property type="match status" value="1"/>
</dbReference>
<evidence type="ECO:0000313" key="2">
    <source>
        <dbReference type="EMBL" id="CAK9216092.1"/>
    </source>
</evidence>
<evidence type="ECO:0000313" key="3">
    <source>
        <dbReference type="Proteomes" id="UP001497512"/>
    </source>
</evidence>
<reference evidence="2" key="1">
    <citation type="submission" date="2024-02" db="EMBL/GenBank/DDBJ databases">
        <authorList>
            <consortium name="ELIXIR-Norway"/>
            <consortium name="Elixir Norway"/>
        </authorList>
    </citation>
    <scope>NUCLEOTIDE SEQUENCE</scope>
</reference>
<feature type="transmembrane region" description="Helical" evidence="1">
    <location>
        <begin position="82"/>
        <end position="102"/>
    </location>
</feature>
<gene>
    <name evidence="2" type="ORF">CSSPTR1EN2_LOCUS13241</name>
</gene>
<keyword evidence="3" id="KW-1185">Reference proteome</keyword>
<keyword evidence="1" id="KW-1133">Transmembrane helix</keyword>
<keyword evidence="1" id="KW-0812">Transmembrane</keyword>
<evidence type="ECO:0000256" key="1">
    <source>
        <dbReference type="SAM" id="Phobius"/>
    </source>
</evidence>
<name>A0ABP0U9S8_9BRYO</name>
<feature type="transmembrane region" description="Helical" evidence="1">
    <location>
        <begin position="134"/>
        <end position="151"/>
    </location>
</feature>
<feature type="transmembrane region" description="Helical" evidence="1">
    <location>
        <begin position="214"/>
        <end position="235"/>
    </location>
</feature>